<proteinExistence type="predicted"/>
<organism evidence="2 3">
    <name type="scientific">Neurospora intermedia</name>
    <dbReference type="NCBI Taxonomy" id="5142"/>
    <lineage>
        <taxon>Eukaryota</taxon>
        <taxon>Fungi</taxon>
        <taxon>Dikarya</taxon>
        <taxon>Ascomycota</taxon>
        <taxon>Pezizomycotina</taxon>
        <taxon>Sordariomycetes</taxon>
        <taxon>Sordariomycetidae</taxon>
        <taxon>Sordariales</taxon>
        <taxon>Sordariaceae</taxon>
        <taxon>Neurospora</taxon>
    </lineage>
</organism>
<accession>A0ABR3D2N4</accession>
<dbReference type="Proteomes" id="UP001451303">
    <property type="component" value="Unassembled WGS sequence"/>
</dbReference>
<feature type="compositionally biased region" description="Basic residues" evidence="1">
    <location>
        <begin position="15"/>
        <end position="38"/>
    </location>
</feature>
<feature type="region of interest" description="Disordered" evidence="1">
    <location>
        <begin position="73"/>
        <end position="93"/>
    </location>
</feature>
<gene>
    <name evidence="2" type="ORF">QR685DRAFT_575017</name>
</gene>
<dbReference type="EMBL" id="JAVLET010000011">
    <property type="protein sequence ID" value="KAL0466960.1"/>
    <property type="molecule type" value="Genomic_DNA"/>
</dbReference>
<name>A0ABR3D2N4_NEUIN</name>
<feature type="compositionally biased region" description="Polar residues" evidence="1">
    <location>
        <begin position="39"/>
        <end position="51"/>
    </location>
</feature>
<reference evidence="2 3" key="1">
    <citation type="submission" date="2023-09" db="EMBL/GenBank/DDBJ databases">
        <title>Multi-omics analysis of a traditional fermented food reveals byproduct-associated fungal strains for waste-to-food upcycling.</title>
        <authorList>
            <consortium name="Lawrence Berkeley National Laboratory"/>
            <person name="Rekdal V.M."/>
            <person name="Villalobos-Escobedo J.M."/>
            <person name="Rodriguez-Valeron N."/>
            <person name="Garcia M.O."/>
            <person name="Vasquez D.P."/>
            <person name="Damayanti I."/>
            <person name="Sorensen P.M."/>
            <person name="Baidoo E.E."/>
            <person name="De Carvalho A.C."/>
            <person name="Riley R."/>
            <person name="Lipzen A."/>
            <person name="He G."/>
            <person name="Yan M."/>
            <person name="Haridas S."/>
            <person name="Daum C."/>
            <person name="Yoshinaga Y."/>
            <person name="Ng V."/>
            <person name="Grigoriev I.V."/>
            <person name="Munk R."/>
            <person name="Nuraida L."/>
            <person name="Wijaya C.H."/>
            <person name="Morales P.-C."/>
            <person name="Keasling J.D."/>
        </authorList>
    </citation>
    <scope>NUCLEOTIDE SEQUENCE [LARGE SCALE GENOMIC DNA]</scope>
    <source>
        <strain evidence="2 3">FGSC 2613</strain>
    </source>
</reference>
<protein>
    <submittedName>
        <fullName evidence="2">Uncharacterized protein</fullName>
    </submittedName>
</protein>
<evidence type="ECO:0000313" key="2">
    <source>
        <dbReference type="EMBL" id="KAL0466960.1"/>
    </source>
</evidence>
<comment type="caution">
    <text evidence="2">The sequence shown here is derived from an EMBL/GenBank/DDBJ whole genome shotgun (WGS) entry which is preliminary data.</text>
</comment>
<sequence length="93" mass="10115">MTGSRLAPSSILRGNKSKSTKQNKAQRHKKSDSRKTHHQPATVSDIPNPQCSGDVGKHFRVVDWLIAAQCCATEGNSSDDSKDGDAFTFTVSR</sequence>
<evidence type="ECO:0000256" key="1">
    <source>
        <dbReference type="SAM" id="MobiDB-lite"/>
    </source>
</evidence>
<keyword evidence="3" id="KW-1185">Reference proteome</keyword>
<evidence type="ECO:0000313" key="3">
    <source>
        <dbReference type="Proteomes" id="UP001451303"/>
    </source>
</evidence>
<feature type="region of interest" description="Disordered" evidence="1">
    <location>
        <begin position="1"/>
        <end position="54"/>
    </location>
</feature>